<dbReference type="Proteomes" id="UP001221142">
    <property type="component" value="Unassembled WGS sequence"/>
</dbReference>
<name>A0AAD7CG90_9AGAR</name>
<organism evidence="1 2">
    <name type="scientific">Roridomyces roridus</name>
    <dbReference type="NCBI Taxonomy" id="1738132"/>
    <lineage>
        <taxon>Eukaryota</taxon>
        <taxon>Fungi</taxon>
        <taxon>Dikarya</taxon>
        <taxon>Basidiomycota</taxon>
        <taxon>Agaricomycotina</taxon>
        <taxon>Agaricomycetes</taxon>
        <taxon>Agaricomycetidae</taxon>
        <taxon>Agaricales</taxon>
        <taxon>Marasmiineae</taxon>
        <taxon>Mycenaceae</taxon>
        <taxon>Roridomyces</taxon>
    </lineage>
</organism>
<reference evidence="1" key="1">
    <citation type="submission" date="2023-03" db="EMBL/GenBank/DDBJ databases">
        <title>Massive genome expansion in bonnet fungi (Mycena s.s.) driven by repeated elements and novel gene families across ecological guilds.</title>
        <authorList>
            <consortium name="Lawrence Berkeley National Laboratory"/>
            <person name="Harder C.B."/>
            <person name="Miyauchi S."/>
            <person name="Viragh M."/>
            <person name="Kuo A."/>
            <person name="Thoen E."/>
            <person name="Andreopoulos B."/>
            <person name="Lu D."/>
            <person name="Skrede I."/>
            <person name="Drula E."/>
            <person name="Henrissat B."/>
            <person name="Morin E."/>
            <person name="Kohler A."/>
            <person name="Barry K."/>
            <person name="LaButti K."/>
            <person name="Morin E."/>
            <person name="Salamov A."/>
            <person name="Lipzen A."/>
            <person name="Mereny Z."/>
            <person name="Hegedus B."/>
            <person name="Baldrian P."/>
            <person name="Stursova M."/>
            <person name="Weitz H."/>
            <person name="Taylor A."/>
            <person name="Grigoriev I.V."/>
            <person name="Nagy L.G."/>
            <person name="Martin F."/>
            <person name="Kauserud H."/>
        </authorList>
    </citation>
    <scope>NUCLEOTIDE SEQUENCE</scope>
    <source>
        <strain evidence="1">9284</strain>
    </source>
</reference>
<evidence type="ECO:0000313" key="2">
    <source>
        <dbReference type="Proteomes" id="UP001221142"/>
    </source>
</evidence>
<sequence>MTQRLSLRLKNSLKRAECARASRETDPLHLQSRAIQPPQPHTLMQKISASGLPSIQKKANGLLLKTTRVSVSFSFDLSVRLLPATEILVESPWLRATSALGRGNETRTPTEMRHWYKMIPHETPELVLLTGTLPALVLRPRLRYLACHAAQIQTSGNTSPGIFGTFCQNLPKILRIAEYPKNEQEYVSPNKNTKTFGTFGVDIGIG</sequence>
<accession>A0AAD7CG90</accession>
<protein>
    <submittedName>
        <fullName evidence="1">Uncharacterized protein</fullName>
    </submittedName>
</protein>
<dbReference type="EMBL" id="JARKIF010000002">
    <property type="protein sequence ID" value="KAJ7647821.1"/>
    <property type="molecule type" value="Genomic_DNA"/>
</dbReference>
<proteinExistence type="predicted"/>
<evidence type="ECO:0000313" key="1">
    <source>
        <dbReference type="EMBL" id="KAJ7647821.1"/>
    </source>
</evidence>
<keyword evidence="2" id="KW-1185">Reference proteome</keyword>
<dbReference type="AlphaFoldDB" id="A0AAD7CG90"/>
<comment type="caution">
    <text evidence="1">The sequence shown here is derived from an EMBL/GenBank/DDBJ whole genome shotgun (WGS) entry which is preliminary data.</text>
</comment>
<gene>
    <name evidence="1" type="ORF">FB45DRAFT_860880</name>
</gene>